<dbReference type="InterPro" id="IPR050832">
    <property type="entry name" value="Bact_Acetyltransf"/>
</dbReference>
<evidence type="ECO:0000256" key="2">
    <source>
        <dbReference type="ARBA" id="ARBA00023315"/>
    </source>
</evidence>
<evidence type="ECO:0000313" key="5">
    <source>
        <dbReference type="Proteomes" id="UP001165679"/>
    </source>
</evidence>
<dbReference type="CDD" id="cd04301">
    <property type="entry name" value="NAT_SF"/>
    <property type="match status" value="1"/>
</dbReference>
<dbReference type="AlphaFoldDB" id="A0AA41YJE8"/>
<dbReference type="SUPFAM" id="SSF55729">
    <property type="entry name" value="Acyl-CoA N-acyltransferases (Nat)"/>
    <property type="match status" value="1"/>
</dbReference>
<name>A0AA41YJE8_9PROT</name>
<sequence>MDTRIVGIADRPDLVPVIAKWLWHEWGRREGRTLASTTAWLQRPMAALGPEQVFILLAEGAPAGTASLVHDDLDERRELTPWLASVYVPEAYRGRGYAARLVRRVEAACMEAGIATLWLHTEHAAALYARLGWQEAGAARDHGHPVSIMRRDFG</sequence>
<evidence type="ECO:0000256" key="1">
    <source>
        <dbReference type="ARBA" id="ARBA00022679"/>
    </source>
</evidence>
<dbReference type="PROSITE" id="PS51186">
    <property type="entry name" value="GNAT"/>
    <property type="match status" value="1"/>
</dbReference>
<protein>
    <submittedName>
        <fullName evidence="4">GNAT family N-acetyltransferase</fullName>
    </submittedName>
</protein>
<dbReference type="Proteomes" id="UP001165679">
    <property type="component" value="Unassembled WGS sequence"/>
</dbReference>
<dbReference type="InterPro" id="IPR000182">
    <property type="entry name" value="GNAT_dom"/>
</dbReference>
<gene>
    <name evidence="4" type="ORF">OL599_01040</name>
</gene>
<keyword evidence="2" id="KW-0012">Acyltransferase</keyword>
<dbReference type="PANTHER" id="PTHR43877">
    <property type="entry name" value="AMINOALKYLPHOSPHONATE N-ACETYLTRANSFERASE-RELATED-RELATED"/>
    <property type="match status" value="1"/>
</dbReference>
<dbReference type="Pfam" id="PF00583">
    <property type="entry name" value="Acetyltransf_1"/>
    <property type="match status" value="1"/>
</dbReference>
<dbReference type="Gene3D" id="3.40.630.30">
    <property type="match status" value="1"/>
</dbReference>
<organism evidence="4 5">
    <name type="scientific">Limobrevibacterium gyesilva</name>
    <dbReference type="NCBI Taxonomy" id="2991712"/>
    <lineage>
        <taxon>Bacteria</taxon>
        <taxon>Pseudomonadati</taxon>
        <taxon>Pseudomonadota</taxon>
        <taxon>Alphaproteobacteria</taxon>
        <taxon>Acetobacterales</taxon>
        <taxon>Acetobacteraceae</taxon>
        <taxon>Limobrevibacterium</taxon>
    </lineage>
</organism>
<dbReference type="GO" id="GO:0016747">
    <property type="term" value="F:acyltransferase activity, transferring groups other than amino-acyl groups"/>
    <property type="evidence" value="ECO:0007669"/>
    <property type="project" value="InterPro"/>
</dbReference>
<dbReference type="InterPro" id="IPR016181">
    <property type="entry name" value="Acyl_CoA_acyltransferase"/>
</dbReference>
<dbReference type="EMBL" id="JAPDNT010000001">
    <property type="protein sequence ID" value="MCW3473152.1"/>
    <property type="molecule type" value="Genomic_DNA"/>
</dbReference>
<proteinExistence type="predicted"/>
<reference evidence="4" key="2">
    <citation type="submission" date="2022-10" db="EMBL/GenBank/DDBJ databases">
        <authorList>
            <person name="Trinh H.N."/>
        </authorList>
    </citation>
    <scope>NUCLEOTIDE SEQUENCE</scope>
    <source>
        <strain evidence="4">RN2-1</strain>
    </source>
</reference>
<dbReference type="RefSeq" id="WP_264711729.1">
    <property type="nucleotide sequence ID" value="NZ_JAPDNT010000001.1"/>
</dbReference>
<evidence type="ECO:0000259" key="3">
    <source>
        <dbReference type="PROSITE" id="PS51186"/>
    </source>
</evidence>
<evidence type="ECO:0000313" key="4">
    <source>
        <dbReference type="EMBL" id="MCW3473152.1"/>
    </source>
</evidence>
<keyword evidence="5" id="KW-1185">Reference proteome</keyword>
<reference evidence="4" key="1">
    <citation type="submission" date="2022-09" db="EMBL/GenBank/DDBJ databases">
        <title>Rhodovastum sp. nov. RN2-1 isolated from soil in Seongnam, South Korea.</title>
        <authorList>
            <person name="Le N.T."/>
        </authorList>
    </citation>
    <scope>NUCLEOTIDE SEQUENCE</scope>
    <source>
        <strain evidence="4">RN2-1</strain>
    </source>
</reference>
<accession>A0AA41YJE8</accession>
<keyword evidence="1" id="KW-0808">Transferase</keyword>
<dbReference type="PANTHER" id="PTHR43877:SF2">
    <property type="entry name" value="AMINOALKYLPHOSPHONATE N-ACETYLTRANSFERASE-RELATED"/>
    <property type="match status" value="1"/>
</dbReference>
<feature type="domain" description="N-acetyltransferase" evidence="3">
    <location>
        <begin position="1"/>
        <end position="154"/>
    </location>
</feature>
<comment type="caution">
    <text evidence="4">The sequence shown here is derived from an EMBL/GenBank/DDBJ whole genome shotgun (WGS) entry which is preliminary data.</text>
</comment>